<gene>
    <name evidence="1" type="ORF">FloV-SA2_00058</name>
</gene>
<dbReference type="EMBL" id="PP542043">
    <property type="protein sequence ID" value="XDO01881.1"/>
    <property type="molecule type" value="Genomic_DNA"/>
</dbReference>
<evidence type="ECO:0000313" key="1">
    <source>
        <dbReference type="EMBL" id="XDO01881.1"/>
    </source>
</evidence>
<sequence>MCSYYFWYCLPFCKKNCQDAVTTQTSEKYKTVYKEGKYYVFLTDGSCGFIEI</sequence>
<proteinExistence type="predicted"/>
<organism evidence="1">
    <name type="scientific">Florenciella sp. virus SA2</name>
    <dbReference type="NCBI Taxonomy" id="3240092"/>
    <lineage>
        <taxon>Viruses</taxon>
    </lineage>
</organism>
<name>A0AB39J6F0_9VIRU</name>
<protein>
    <submittedName>
        <fullName evidence="1">Uncharacterized protein</fullName>
    </submittedName>
</protein>
<reference evidence="1" key="1">
    <citation type="submission" date="2024-03" db="EMBL/GenBank/DDBJ databases">
        <title>Eukaryotic viruses encode the ribosomal protein eL40.</title>
        <authorList>
            <person name="Thomy J."/>
            <person name="Schvarcz C.R."/>
            <person name="McBeain K.A."/>
            <person name="Edwards K.F."/>
            <person name="Steward G.F."/>
        </authorList>
    </citation>
    <scope>NUCLEOTIDE SEQUENCE</scope>
    <source>
        <strain evidence="1">FloV-SA2</strain>
    </source>
</reference>
<accession>A0AB39J6F0</accession>